<dbReference type="Pfam" id="PF00356">
    <property type="entry name" value="LacI"/>
    <property type="match status" value="1"/>
</dbReference>
<gene>
    <name evidence="5" type="ORF">IAA21_13370</name>
</gene>
<feature type="domain" description="HTH lacI-type" evidence="4">
    <location>
        <begin position="6"/>
        <end position="45"/>
    </location>
</feature>
<dbReference type="GO" id="GO:0000976">
    <property type="term" value="F:transcription cis-regulatory region binding"/>
    <property type="evidence" value="ECO:0007669"/>
    <property type="project" value="TreeGrafter"/>
</dbReference>
<proteinExistence type="predicted"/>
<dbReference type="AlphaFoldDB" id="A0A9D2DVA9"/>
<dbReference type="SUPFAM" id="SSF47413">
    <property type="entry name" value="lambda repressor-like DNA-binding domains"/>
    <property type="match status" value="1"/>
</dbReference>
<dbReference type="InterPro" id="IPR046335">
    <property type="entry name" value="LacI/GalR-like_sensor"/>
</dbReference>
<evidence type="ECO:0000313" key="6">
    <source>
        <dbReference type="Proteomes" id="UP000824041"/>
    </source>
</evidence>
<dbReference type="PROSITE" id="PS50932">
    <property type="entry name" value="HTH_LACI_2"/>
    <property type="match status" value="1"/>
</dbReference>
<evidence type="ECO:0000256" key="3">
    <source>
        <dbReference type="ARBA" id="ARBA00023163"/>
    </source>
</evidence>
<dbReference type="InterPro" id="IPR028082">
    <property type="entry name" value="Peripla_BP_I"/>
</dbReference>
<reference evidence="5" key="1">
    <citation type="journal article" date="2021" name="PeerJ">
        <title>Extensive microbial diversity within the chicken gut microbiome revealed by metagenomics and culture.</title>
        <authorList>
            <person name="Gilroy R."/>
            <person name="Ravi A."/>
            <person name="Getino M."/>
            <person name="Pursley I."/>
            <person name="Horton D.L."/>
            <person name="Alikhan N.F."/>
            <person name="Baker D."/>
            <person name="Gharbi K."/>
            <person name="Hall N."/>
            <person name="Watson M."/>
            <person name="Adriaenssens E.M."/>
            <person name="Foster-Nyarko E."/>
            <person name="Jarju S."/>
            <person name="Secka A."/>
            <person name="Antonio M."/>
            <person name="Oren A."/>
            <person name="Chaudhuri R.R."/>
            <person name="La Ragione R."/>
            <person name="Hildebrand F."/>
            <person name="Pallen M.J."/>
        </authorList>
    </citation>
    <scope>NUCLEOTIDE SEQUENCE</scope>
    <source>
        <strain evidence="5">14324</strain>
    </source>
</reference>
<dbReference type="Proteomes" id="UP000824041">
    <property type="component" value="Unassembled WGS sequence"/>
</dbReference>
<sequence>MALKAKDIAKITGVSAATVSLVLNNKPGVGARKRQEIINKIKELGCEHLLKDMPVVNGNIGFVVYKTIGRIIDESPFFTYILEGLNKSLKNYGYNLNFVYMDKSVNVQSQKSQLYTSDCKGFIIFGVEMKREDLQVFVDSGLPFVVLDNSFQDSDVDSVAINNSQGISKAMEYCYDMGHRKIGYIRCKERITSFDERYRAYKRRLKYLGLGYVPGYVCEVGYSEQEVRREIKTYLEKLADVPTVFIADNDFIACNAMQGMQELGYKIPEDISVIGFDDRPICQMMTPAVTTINVPKDAFGSSAVDILMEKMKRPRSYSVKMEIGTRLVERESVKQIGKSIDI</sequence>
<evidence type="ECO:0000256" key="1">
    <source>
        <dbReference type="ARBA" id="ARBA00023015"/>
    </source>
</evidence>
<protein>
    <submittedName>
        <fullName evidence="5">LacI family DNA-binding transcriptional regulator</fullName>
    </submittedName>
</protein>
<dbReference type="PANTHER" id="PTHR30146">
    <property type="entry name" value="LACI-RELATED TRANSCRIPTIONAL REPRESSOR"/>
    <property type="match status" value="1"/>
</dbReference>
<organism evidence="5 6">
    <name type="scientific">Candidatus Blautia faecigallinarum</name>
    <dbReference type="NCBI Taxonomy" id="2838488"/>
    <lineage>
        <taxon>Bacteria</taxon>
        <taxon>Bacillati</taxon>
        <taxon>Bacillota</taxon>
        <taxon>Clostridia</taxon>
        <taxon>Lachnospirales</taxon>
        <taxon>Lachnospiraceae</taxon>
        <taxon>Blautia</taxon>
    </lineage>
</organism>
<evidence type="ECO:0000313" key="5">
    <source>
        <dbReference type="EMBL" id="HIZ23755.1"/>
    </source>
</evidence>
<dbReference type="PANTHER" id="PTHR30146:SF109">
    <property type="entry name" value="HTH-TYPE TRANSCRIPTIONAL REGULATOR GALS"/>
    <property type="match status" value="1"/>
</dbReference>
<comment type="caution">
    <text evidence="5">The sequence shown here is derived from an EMBL/GenBank/DDBJ whole genome shotgun (WGS) entry which is preliminary data.</text>
</comment>
<keyword evidence="1" id="KW-0805">Transcription regulation</keyword>
<evidence type="ECO:0000256" key="2">
    <source>
        <dbReference type="ARBA" id="ARBA00023125"/>
    </source>
</evidence>
<evidence type="ECO:0000259" key="4">
    <source>
        <dbReference type="PROSITE" id="PS50932"/>
    </source>
</evidence>
<dbReference type="EMBL" id="DXBU01000183">
    <property type="protein sequence ID" value="HIZ23755.1"/>
    <property type="molecule type" value="Genomic_DNA"/>
</dbReference>
<dbReference type="Pfam" id="PF13377">
    <property type="entry name" value="Peripla_BP_3"/>
    <property type="match status" value="1"/>
</dbReference>
<dbReference type="SUPFAM" id="SSF53822">
    <property type="entry name" value="Periplasmic binding protein-like I"/>
    <property type="match status" value="1"/>
</dbReference>
<dbReference type="Gene3D" id="3.40.50.2300">
    <property type="match status" value="2"/>
</dbReference>
<accession>A0A9D2DVA9</accession>
<keyword evidence="2 5" id="KW-0238">DNA-binding</keyword>
<keyword evidence="3" id="KW-0804">Transcription</keyword>
<reference evidence="5" key="2">
    <citation type="submission" date="2021-04" db="EMBL/GenBank/DDBJ databases">
        <authorList>
            <person name="Gilroy R."/>
        </authorList>
    </citation>
    <scope>NUCLEOTIDE SEQUENCE</scope>
    <source>
        <strain evidence="5">14324</strain>
    </source>
</reference>
<dbReference type="InterPro" id="IPR010982">
    <property type="entry name" value="Lambda_DNA-bd_dom_sf"/>
</dbReference>
<dbReference type="SMART" id="SM00354">
    <property type="entry name" value="HTH_LACI"/>
    <property type="match status" value="1"/>
</dbReference>
<name>A0A9D2DVA9_9FIRM</name>
<dbReference type="Gene3D" id="1.10.260.40">
    <property type="entry name" value="lambda repressor-like DNA-binding domains"/>
    <property type="match status" value="1"/>
</dbReference>
<dbReference type="InterPro" id="IPR000843">
    <property type="entry name" value="HTH_LacI"/>
</dbReference>
<dbReference type="GO" id="GO:0003700">
    <property type="term" value="F:DNA-binding transcription factor activity"/>
    <property type="evidence" value="ECO:0007669"/>
    <property type="project" value="TreeGrafter"/>
</dbReference>
<dbReference type="CDD" id="cd01392">
    <property type="entry name" value="HTH_LacI"/>
    <property type="match status" value="1"/>
</dbReference>